<dbReference type="HOGENOM" id="CLU_2185264_0_0_1"/>
<sequence length="109" mass="12835">MEETIKNSKELWKCAKETLSLKKLNKKSSKLAARDAINLKFSEQVFKFEAEKIGLLQREEELPPEIEQSIPQKLLDMEENESKRLFNPFLELKGFDMRLHEDIRRNAKG</sequence>
<accession>E3KR60</accession>
<reference key="1">
    <citation type="submission" date="2007-01" db="EMBL/GenBank/DDBJ databases">
        <title>The Genome Sequence of Puccinia graminis f. sp. tritici Strain CRL 75-36-700-3.</title>
        <authorList>
            <consortium name="The Broad Institute Genome Sequencing Platform"/>
            <person name="Birren B."/>
            <person name="Lander E."/>
            <person name="Galagan J."/>
            <person name="Nusbaum C."/>
            <person name="Devon K."/>
            <person name="Cuomo C."/>
            <person name="Jaffe D."/>
            <person name="Butler J."/>
            <person name="Alvarez P."/>
            <person name="Gnerre S."/>
            <person name="Grabherr M."/>
            <person name="Mauceli E."/>
            <person name="Brockman W."/>
            <person name="Young S."/>
            <person name="LaButti K."/>
            <person name="Sykes S."/>
            <person name="DeCaprio D."/>
            <person name="Crawford M."/>
            <person name="Koehrsen M."/>
            <person name="Engels R."/>
            <person name="Montgomery P."/>
            <person name="Pearson M."/>
            <person name="Howarth C."/>
            <person name="Larson L."/>
            <person name="White J."/>
            <person name="Zeng Q."/>
            <person name="Kodira C."/>
            <person name="Yandava C."/>
            <person name="Alvarado L."/>
            <person name="O'Leary S."/>
            <person name="Szabo L."/>
            <person name="Dean R."/>
            <person name="Schein J."/>
        </authorList>
    </citation>
    <scope>NUCLEOTIDE SEQUENCE</scope>
    <source>
        <strain>CRL 75-36-700-3</strain>
    </source>
</reference>
<proteinExistence type="predicted"/>
<dbReference type="KEGG" id="pgr:PGTG_13167"/>
<protein>
    <submittedName>
        <fullName evidence="1">Uncharacterized protein</fullName>
    </submittedName>
</protein>
<dbReference type="VEuPathDB" id="FungiDB:PGTG_13167"/>
<dbReference type="InParanoid" id="E3KR60"/>
<dbReference type="RefSeq" id="XP_003331204.2">
    <property type="nucleotide sequence ID" value="XM_003331156.2"/>
</dbReference>
<gene>
    <name evidence="1" type="ORF">PGTG_13167</name>
</gene>
<dbReference type="OrthoDB" id="10595198at2759"/>
<dbReference type="AlphaFoldDB" id="E3KR60"/>
<dbReference type="EMBL" id="DS178302">
    <property type="protein sequence ID" value="EFP86785.2"/>
    <property type="molecule type" value="Genomic_DNA"/>
</dbReference>
<keyword evidence="2" id="KW-1185">Reference proteome</keyword>
<organism evidence="1 2">
    <name type="scientific">Puccinia graminis f. sp. tritici (strain CRL 75-36-700-3 / race SCCL)</name>
    <name type="common">Black stem rust fungus</name>
    <dbReference type="NCBI Taxonomy" id="418459"/>
    <lineage>
        <taxon>Eukaryota</taxon>
        <taxon>Fungi</taxon>
        <taxon>Dikarya</taxon>
        <taxon>Basidiomycota</taxon>
        <taxon>Pucciniomycotina</taxon>
        <taxon>Pucciniomycetes</taxon>
        <taxon>Pucciniales</taxon>
        <taxon>Pucciniaceae</taxon>
        <taxon>Puccinia</taxon>
    </lineage>
</organism>
<name>E3KR60_PUCGT</name>
<reference evidence="2" key="2">
    <citation type="journal article" date="2011" name="Proc. Natl. Acad. Sci. U.S.A.">
        <title>Obligate biotrophy features unraveled by the genomic analysis of rust fungi.</title>
        <authorList>
            <person name="Duplessis S."/>
            <person name="Cuomo C.A."/>
            <person name="Lin Y.-C."/>
            <person name="Aerts A."/>
            <person name="Tisserant E."/>
            <person name="Veneault-Fourrey C."/>
            <person name="Joly D.L."/>
            <person name="Hacquard S."/>
            <person name="Amselem J."/>
            <person name="Cantarel B.L."/>
            <person name="Chiu R."/>
            <person name="Coutinho P.M."/>
            <person name="Feau N."/>
            <person name="Field M."/>
            <person name="Frey P."/>
            <person name="Gelhaye E."/>
            <person name="Goldberg J."/>
            <person name="Grabherr M.G."/>
            <person name="Kodira C.D."/>
            <person name="Kohler A."/>
            <person name="Kuees U."/>
            <person name="Lindquist E.A."/>
            <person name="Lucas S.M."/>
            <person name="Mago R."/>
            <person name="Mauceli E."/>
            <person name="Morin E."/>
            <person name="Murat C."/>
            <person name="Pangilinan J.L."/>
            <person name="Park R."/>
            <person name="Pearson M."/>
            <person name="Quesneville H."/>
            <person name="Rouhier N."/>
            <person name="Sakthikumar S."/>
            <person name="Salamov A.A."/>
            <person name="Schmutz J."/>
            <person name="Selles B."/>
            <person name="Shapiro H."/>
            <person name="Tanguay P."/>
            <person name="Tuskan G.A."/>
            <person name="Henrissat B."/>
            <person name="Van de Peer Y."/>
            <person name="Rouze P."/>
            <person name="Ellis J.G."/>
            <person name="Dodds P.N."/>
            <person name="Schein J.E."/>
            <person name="Zhong S."/>
            <person name="Hamelin R.C."/>
            <person name="Grigoriev I.V."/>
            <person name="Szabo L.J."/>
            <person name="Martin F."/>
        </authorList>
    </citation>
    <scope>NUCLEOTIDE SEQUENCE [LARGE SCALE GENOMIC DNA]</scope>
    <source>
        <strain evidence="2">CRL 75-36-700-3 / race SCCL</strain>
    </source>
</reference>
<dbReference type="GeneID" id="10541372"/>
<evidence type="ECO:0000313" key="1">
    <source>
        <dbReference type="EMBL" id="EFP86785.2"/>
    </source>
</evidence>
<evidence type="ECO:0000313" key="2">
    <source>
        <dbReference type="Proteomes" id="UP000008783"/>
    </source>
</evidence>
<dbReference type="Proteomes" id="UP000008783">
    <property type="component" value="Unassembled WGS sequence"/>
</dbReference>